<dbReference type="GO" id="GO:0005886">
    <property type="term" value="C:plasma membrane"/>
    <property type="evidence" value="ECO:0007669"/>
    <property type="project" value="TreeGrafter"/>
</dbReference>
<feature type="domain" description="Angiomotin C-terminal" evidence="8">
    <location>
        <begin position="595"/>
        <end position="764"/>
    </location>
</feature>
<feature type="compositionally biased region" description="Polar residues" evidence="7">
    <location>
        <begin position="43"/>
        <end position="90"/>
    </location>
</feature>
<feature type="compositionally biased region" description="Polar residues" evidence="7">
    <location>
        <begin position="184"/>
        <end position="198"/>
    </location>
</feature>
<feature type="region of interest" description="Disordered" evidence="7">
    <location>
        <begin position="786"/>
        <end position="807"/>
    </location>
</feature>
<protein>
    <recommendedName>
        <fullName evidence="8">Angiomotin C-terminal domain-containing protein</fullName>
    </recommendedName>
</protein>
<comment type="caution">
    <text evidence="9">The sequence shown here is derived from an EMBL/GenBank/DDBJ whole genome shotgun (WGS) entry which is preliminary data.</text>
</comment>
<evidence type="ECO:0000256" key="7">
    <source>
        <dbReference type="SAM" id="MobiDB-lite"/>
    </source>
</evidence>
<dbReference type="GO" id="GO:0005923">
    <property type="term" value="C:bicellular tight junction"/>
    <property type="evidence" value="ECO:0007669"/>
    <property type="project" value="TreeGrafter"/>
</dbReference>
<gene>
    <name evidence="9" type="ORF">GSLYS_00004443001</name>
</gene>
<evidence type="ECO:0000256" key="2">
    <source>
        <dbReference type="ARBA" id="ARBA00010300"/>
    </source>
</evidence>
<proteinExistence type="inferred from homology"/>
<dbReference type="GO" id="GO:0031410">
    <property type="term" value="C:cytoplasmic vesicle"/>
    <property type="evidence" value="ECO:0007669"/>
    <property type="project" value="TreeGrafter"/>
</dbReference>
<reference evidence="9 10" key="1">
    <citation type="submission" date="2024-04" db="EMBL/GenBank/DDBJ databases">
        <authorList>
            <consortium name="Genoscope - CEA"/>
            <person name="William W."/>
        </authorList>
    </citation>
    <scope>NUCLEOTIDE SEQUENCE [LARGE SCALE GENOMIC DNA]</scope>
</reference>
<evidence type="ECO:0000256" key="6">
    <source>
        <dbReference type="SAM" id="Coils"/>
    </source>
</evidence>
<evidence type="ECO:0000313" key="9">
    <source>
        <dbReference type="EMBL" id="CAL1530310.1"/>
    </source>
</evidence>
<dbReference type="Pfam" id="PF12240">
    <property type="entry name" value="Angiomotin_C"/>
    <property type="match status" value="1"/>
</dbReference>
<evidence type="ECO:0000256" key="3">
    <source>
        <dbReference type="ARBA" id="ARBA00022553"/>
    </source>
</evidence>
<comment type="subcellular location">
    <subcellularLocation>
        <location evidence="1">Cell junction</location>
    </subcellularLocation>
</comment>
<dbReference type="EMBL" id="CAXITT010000066">
    <property type="protein sequence ID" value="CAL1530310.1"/>
    <property type="molecule type" value="Genomic_DNA"/>
</dbReference>
<evidence type="ECO:0000256" key="1">
    <source>
        <dbReference type="ARBA" id="ARBA00004282"/>
    </source>
</evidence>
<feature type="coiled-coil region" evidence="6">
    <location>
        <begin position="536"/>
        <end position="637"/>
    </location>
</feature>
<evidence type="ECO:0000256" key="4">
    <source>
        <dbReference type="ARBA" id="ARBA00022949"/>
    </source>
</evidence>
<dbReference type="PRINTS" id="PR01807">
    <property type="entry name" value="ANGIOMOTIN"/>
</dbReference>
<feature type="compositionally biased region" description="Low complexity" evidence="7">
    <location>
        <begin position="294"/>
        <end position="330"/>
    </location>
</feature>
<accession>A0AAV2HAQ8</accession>
<dbReference type="InterPro" id="IPR051747">
    <property type="entry name" value="Angiomotin-like"/>
</dbReference>
<sequence>MMVVEQLDETIYENSRTGLLPQLRWIDMQNYRDPPPYPGHSKQVYSNQPGFRQSFSGSETSTDVSLSSTENLATSQRQEPQGEETQTSFNYHLDVGSSDGSSYSILERLGMPPGALDSVGKLSPSNSANILSTSSSYYQDRSYLRHLNELNSGSNSLGLSSAPLPLYSQGHLTVPSWQLSNNTQAHRQGEFTSQQQSDGAALSGEYNSSLSRTAADSSYSSSASTHTIINRGGVGEYSSSYHLSSNRNGSNGDTGFSSALSSSSSNQYLSPRVPPVSTYHHPHPYVNTHWTVGSGDSSSSSHSSITAFTQSSGAPLSHSSASSNSGTGAAPHFGHAQSLSYLTNLPPPPEYPGSKNMVNSLSASEKAAEIRSCRSYETMDKVNVQRSHPDLRMCSSSPGIYMQDAKYLSQSPHRSANNSADECDQATIAAKASQMVEMLTHENRALREELSSYANKVAKLQKFEMEIQKVHESHRALVKSGEKREGLWLAMRRKLEEKIQSLESQKEDNGMNSGRPAVNLTESEYKIKLAEKDAKISKLLSQNQEMSLSRDELEGENTQLTLTSTELRAHVEIFENALLAAQTKVLTLEEEKHVYLDKIEQLQKAITALQAASEKQEKKEREMRALLEKELEMYKAQEKGGAQRKPDLGKDEVKGTSTLRKMLDEKDARILQLETELATMEQKYIKETTMRQLISGDSSQTSKEVRLSALEKASSERDQVKTEKFKHIEELHNSHRTVAELEAKVKQLQSQLVEKEAILKVFQRAPLAMARSSSLHALCHSPLHSPRPSLLSSHAWPGTGQSVESSASTSASYRDFATIRHMKTGSAGAVELGRKMSMEEDLLTKVQNLNTEIKSDSEDEVKLWHV</sequence>
<feature type="coiled-coil region" evidence="6">
    <location>
        <begin position="429"/>
        <end position="456"/>
    </location>
</feature>
<keyword evidence="5 6" id="KW-0175">Coiled coil</keyword>
<dbReference type="AlphaFoldDB" id="A0AAV2HAQ8"/>
<dbReference type="GO" id="GO:0030036">
    <property type="term" value="P:actin cytoskeleton organization"/>
    <property type="evidence" value="ECO:0007669"/>
    <property type="project" value="TreeGrafter"/>
</dbReference>
<keyword evidence="4" id="KW-0965">Cell junction</keyword>
<dbReference type="InterPro" id="IPR024646">
    <property type="entry name" value="Angiomotin_C"/>
</dbReference>
<keyword evidence="10" id="KW-1185">Reference proteome</keyword>
<feature type="compositionally biased region" description="Polar residues" evidence="7">
    <location>
        <begin position="242"/>
        <end position="256"/>
    </location>
</feature>
<comment type="similarity">
    <text evidence="2">Belongs to the angiomotin family.</text>
</comment>
<evidence type="ECO:0000313" key="10">
    <source>
        <dbReference type="Proteomes" id="UP001497497"/>
    </source>
</evidence>
<evidence type="ECO:0000259" key="8">
    <source>
        <dbReference type="Pfam" id="PF12240"/>
    </source>
</evidence>
<feature type="coiled-coil region" evidence="6">
    <location>
        <begin position="731"/>
        <end position="765"/>
    </location>
</feature>
<dbReference type="InterPro" id="IPR009114">
    <property type="entry name" value="Angiomotin"/>
</dbReference>
<dbReference type="Proteomes" id="UP001497497">
    <property type="component" value="Unassembled WGS sequence"/>
</dbReference>
<feature type="region of interest" description="Disordered" evidence="7">
    <location>
        <begin position="34"/>
        <end position="92"/>
    </location>
</feature>
<feature type="region of interest" description="Disordered" evidence="7">
    <location>
        <begin position="293"/>
        <end position="359"/>
    </location>
</feature>
<keyword evidence="3" id="KW-0597">Phosphoprotein</keyword>
<feature type="region of interest" description="Disordered" evidence="7">
    <location>
        <begin position="242"/>
        <end position="280"/>
    </location>
</feature>
<dbReference type="GO" id="GO:0030334">
    <property type="term" value="P:regulation of cell migration"/>
    <property type="evidence" value="ECO:0007669"/>
    <property type="project" value="TreeGrafter"/>
</dbReference>
<feature type="region of interest" description="Disordered" evidence="7">
    <location>
        <begin position="184"/>
        <end position="207"/>
    </location>
</feature>
<evidence type="ECO:0000256" key="5">
    <source>
        <dbReference type="ARBA" id="ARBA00023054"/>
    </source>
</evidence>
<dbReference type="PANTHER" id="PTHR14826">
    <property type="entry name" value="ANGIOMOTIN"/>
    <property type="match status" value="1"/>
</dbReference>
<name>A0AAV2HAQ8_LYMST</name>
<organism evidence="9 10">
    <name type="scientific">Lymnaea stagnalis</name>
    <name type="common">Great pond snail</name>
    <name type="synonym">Helix stagnalis</name>
    <dbReference type="NCBI Taxonomy" id="6523"/>
    <lineage>
        <taxon>Eukaryota</taxon>
        <taxon>Metazoa</taxon>
        <taxon>Spiralia</taxon>
        <taxon>Lophotrochozoa</taxon>
        <taxon>Mollusca</taxon>
        <taxon>Gastropoda</taxon>
        <taxon>Heterobranchia</taxon>
        <taxon>Euthyneura</taxon>
        <taxon>Panpulmonata</taxon>
        <taxon>Hygrophila</taxon>
        <taxon>Lymnaeoidea</taxon>
        <taxon>Lymnaeidae</taxon>
        <taxon>Lymnaea</taxon>
    </lineage>
</organism>
<dbReference type="PANTHER" id="PTHR14826:SF14">
    <property type="entry name" value="ANGIOMOTIN_C DOMAIN-CONTAINING PROTEIN"/>
    <property type="match status" value="1"/>
</dbReference>